<evidence type="ECO:0000256" key="3">
    <source>
        <dbReference type="ARBA" id="ARBA00023163"/>
    </source>
</evidence>
<reference evidence="5 6" key="2">
    <citation type="submission" date="2018-09" db="EMBL/GenBank/DDBJ databases">
        <title>Genome of Sphaerochaeta halotolerans strain 4-11.</title>
        <authorList>
            <person name="Nazina T.N."/>
            <person name="Sokolova D.S."/>
        </authorList>
    </citation>
    <scope>NUCLEOTIDE SEQUENCE [LARGE SCALE GENOMIC DNA]</scope>
    <source>
        <strain evidence="5 6">4-11</strain>
    </source>
</reference>
<dbReference type="PANTHER" id="PTHR43280">
    <property type="entry name" value="ARAC-FAMILY TRANSCRIPTIONAL REGULATOR"/>
    <property type="match status" value="1"/>
</dbReference>
<dbReference type="SMART" id="SM00342">
    <property type="entry name" value="HTH_ARAC"/>
    <property type="match status" value="1"/>
</dbReference>
<dbReference type="Pfam" id="PF12833">
    <property type="entry name" value="HTH_18"/>
    <property type="match status" value="1"/>
</dbReference>
<keyword evidence="2" id="KW-0238">DNA-binding</keyword>
<dbReference type="InterPro" id="IPR014710">
    <property type="entry name" value="RmlC-like_jellyroll"/>
</dbReference>
<keyword evidence="1" id="KW-0805">Transcription regulation</keyword>
<sequence length="304" mass="34224">MSDDELLIKAARFVGLDGLKKSAIDLALSYCGIQQCSPLHNNGPEIRDTSFIHVITSGKGVLRMQGREYNLCAHQAFLIPAGVSAQYTADLTDPWTYMWVGFSGLMSEESMGMAGFSLEHPVRAVGNESILQHDIEGMIETYHLTFTNELRRNGCFFHFIAHLIEDYQAQGVLGSESNLQSAQYARKVYHYIMDNFSKSIKIQDLASEIGISRNYLYSCFKDVYKVSPKQFLDSVRMEHAASLLVSKYMNIGQVAHCVGFDDELAFSKAFKEFHHIAPSEFRKQLRMKRMASRPPLSCSTTSIS</sequence>
<dbReference type="InterPro" id="IPR009057">
    <property type="entry name" value="Homeodomain-like_sf"/>
</dbReference>
<dbReference type="PANTHER" id="PTHR43280:SF30">
    <property type="entry name" value="MMSAB OPERON REGULATORY PROTEIN"/>
    <property type="match status" value="1"/>
</dbReference>
<dbReference type="Gene3D" id="1.10.10.60">
    <property type="entry name" value="Homeodomain-like"/>
    <property type="match status" value="1"/>
</dbReference>
<dbReference type="Gene3D" id="2.60.120.10">
    <property type="entry name" value="Jelly Rolls"/>
    <property type="match status" value="1"/>
</dbReference>
<evidence type="ECO:0000256" key="2">
    <source>
        <dbReference type="ARBA" id="ARBA00023125"/>
    </source>
</evidence>
<evidence type="ECO:0000256" key="1">
    <source>
        <dbReference type="ARBA" id="ARBA00023015"/>
    </source>
</evidence>
<dbReference type="GO" id="GO:0003700">
    <property type="term" value="F:DNA-binding transcription factor activity"/>
    <property type="evidence" value="ECO:0007669"/>
    <property type="project" value="InterPro"/>
</dbReference>
<dbReference type="SUPFAM" id="SSF46689">
    <property type="entry name" value="Homeodomain-like"/>
    <property type="match status" value="2"/>
</dbReference>
<feature type="domain" description="HTH araC/xylS-type" evidence="4">
    <location>
        <begin position="186"/>
        <end position="284"/>
    </location>
</feature>
<dbReference type="SUPFAM" id="SSF51215">
    <property type="entry name" value="Regulatory protein AraC"/>
    <property type="match status" value="1"/>
</dbReference>
<name>A0A372MFV6_9SPIR</name>
<dbReference type="EMBL" id="QUWK01000013">
    <property type="protein sequence ID" value="RFU94070.1"/>
    <property type="molecule type" value="Genomic_DNA"/>
</dbReference>
<dbReference type="InterPro" id="IPR037923">
    <property type="entry name" value="HTH-like"/>
</dbReference>
<dbReference type="Pfam" id="PF02311">
    <property type="entry name" value="AraC_binding"/>
    <property type="match status" value="1"/>
</dbReference>
<dbReference type="InterPro" id="IPR018060">
    <property type="entry name" value="HTH_AraC"/>
</dbReference>
<evidence type="ECO:0000313" key="6">
    <source>
        <dbReference type="Proteomes" id="UP000264002"/>
    </source>
</evidence>
<reference evidence="6" key="1">
    <citation type="submission" date="2018-08" db="EMBL/GenBank/DDBJ databases">
        <authorList>
            <person name="Grouzdev D.S."/>
            <person name="Krutkina M.S."/>
        </authorList>
    </citation>
    <scope>NUCLEOTIDE SEQUENCE [LARGE SCALE GENOMIC DNA]</scope>
    <source>
        <strain evidence="6">4-11</strain>
    </source>
</reference>
<dbReference type="AlphaFoldDB" id="A0A372MFV6"/>
<dbReference type="CDD" id="cd06986">
    <property type="entry name" value="cupin_MmsR-like_N"/>
    <property type="match status" value="1"/>
</dbReference>
<keyword evidence="3" id="KW-0804">Transcription</keyword>
<evidence type="ECO:0000313" key="5">
    <source>
        <dbReference type="EMBL" id="RFU94070.1"/>
    </source>
</evidence>
<dbReference type="PROSITE" id="PS01124">
    <property type="entry name" value="HTH_ARAC_FAMILY_2"/>
    <property type="match status" value="1"/>
</dbReference>
<proteinExistence type="predicted"/>
<protein>
    <submittedName>
        <fullName evidence="5">AraC family transcriptional regulator</fullName>
    </submittedName>
</protein>
<accession>A0A372MFV6</accession>
<dbReference type="Proteomes" id="UP000264002">
    <property type="component" value="Unassembled WGS sequence"/>
</dbReference>
<organism evidence="5 6">
    <name type="scientific">Sphaerochaeta halotolerans</name>
    <dbReference type="NCBI Taxonomy" id="2293840"/>
    <lineage>
        <taxon>Bacteria</taxon>
        <taxon>Pseudomonadati</taxon>
        <taxon>Spirochaetota</taxon>
        <taxon>Spirochaetia</taxon>
        <taxon>Spirochaetales</taxon>
        <taxon>Sphaerochaetaceae</taxon>
        <taxon>Sphaerochaeta</taxon>
    </lineage>
</organism>
<dbReference type="RefSeq" id="WP_117331178.1">
    <property type="nucleotide sequence ID" value="NZ_QUWK01000013.1"/>
</dbReference>
<keyword evidence="6" id="KW-1185">Reference proteome</keyword>
<dbReference type="InterPro" id="IPR003313">
    <property type="entry name" value="AraC-bd"/>
</dbReference>
<comment type="caution">
    <text evidence="5">The sequence shown here is derived from an EMBL/GenBank/DDBJ whole genome shotgun (WGS) entry which is preliminary data.</text>
</comment>
<dbReference type="GO" id="GO:0043565">
    <property type="term" value="F:sequence-specific DNA binding"/>
    <property type="evidence" value="ECO:0007669"/>
    <property type="project" value="InterPro"/>
</dbReference>
<evidence type="ECO:0000259" key="4">
    <source>
        <dbReference type="PROSITE" id="PS01124"/>
    </source>
</evidence>
<gene>
    <name evidence="5" type="ORF">DYP60_11620</name>
</gene>